<dbReference type="InterPro" id="IPR010985">
    <property type="entry name" value="Ribbon_hlx_hlx"/>
</dbReference>
<dbReference type="SUPFAM" id="SSF47598">
    <property type="entry name" value="Ribbon-helix-helix"/>
    <property type="match status" value="1"/>
</dbReference>
<reference evidence="2 3" key="1">
    <citation type="journal article" date="2013" name="Nature">
        <title>Anaerobic oxidation of methane coupled to nitrate reduction in a novel archaeal lineage.</title>
        <authorList>
            <person name="Haroon M.F."/>
            <person name="Hu S."/>
            <person name="Shi Y."/>
            <person name="Imelfort M."/>
            <person name="Keller J."/>
            <person name="Hugenholtz P."/>
            <person name="Yuan Z."/>
            <person name="Tyson G.W."/>
        </authorList>
    </citation>
    <scope>NUCLEOTIDE SEQUENCE [LARGE SCALE GENOMIC DNA]</scope>
    <source>
        <strain evidence="2 3">ANME-2d</strain>
    </source>
</reference>
<accession>A0A062V2N5</accession>
<organism evidence="2 3">
    <name type="scientific">Candidatus Methanoperedens nitratireducens</name>
    <dbReference type="NCBI Taxonomy" id="1392998"/>
    <lineage>
        <taxon>Archaea</taxon>
        <taxon>Methanobacteriati</taxon>
        <taxon>Methanobacteriota</taxon>
        <taxon>Stenosarchaea group</taxon>
        <taxon>Methanomicrobia</taxon>
        <taxon>Methanosarcinales</taxon>
        <taxon>ANME-2 cluster</taxon>
        <taxon>Candidatus Methanoperedentaceae</taxon>
        <taxon>Candidatus Methanoperedens</taxon>
    </lineage>
</organism>
<gene>
    <name evidence="2" type="ORF">ANME2D_02367</name>
</gene>
<feature type="region of interest" description="Disordered" evidence="1">
    <location>
        <begin position="55"/>
        <end position="78"/>
    </location>
</feature>
<keyword evidence="3" id="KW-1185">Reference proteome</keyword>
<dbReference type="PATRIC" id="fig|1392998.3.peg.2362"/>
<name>A0A062V2N5_9EURY</name>
<dbReference type="RefSeq" id="WP_048091691.1">
    <property type="nucleotide sequence ID" value="NZ_JMIY01000005.1"/>
</dbReference>
<protein>
    <recommendedName>
        <fullName evidence="4">CopG family transcriptional regulator</fullName>
    </recommendedName>
</protein>
<comment type="caution">
    <text evidence="2">The sequence shown here is derived from an EMBL/GenBank/DDBJ whole genome shotgun (WGS) entry which is preliminary data.</text>
</comment>
<dbReference type="GO" id="GO:0006355">
    <property type="term" value="P:regulation of DNA-templated transcription"/>
    <property type="evidence" value="ECO:0007669"/>
    <property type="project" value="InterPro"/>
</dbReference>
<proteinExistence type="predicted"/>
<evidence type="ECO:0008006" key="4">
    <source>
        <dbReference type="Google" id="ProtNLM"/>
    </source>
</evidence>
<dbReference type="AlphaFoldDB" id="A0A062V2N5"/>
<evidence type="ECO:0000313" key="3">
    <source>
        <dbReference type="Proteomes" id="UP000027153"/>
    </source>
</evidence>
<evidence type="ECO:0000313" key="2">
    <source>
        <dbReference type="EMBL" id="KCZ71632.1"/>
    </source>
</evidence>
<dbReference type="Proteomes" id="UP000027153">
    <property type="component" value="Unassembled WGS sequence"/>
</dbReference>
<evidence type="ECO:0000256" key="1">
    <source>
        <dbReference type="SAM" id="MobiDB-lite"/>
    </source>
</evidence>
<dbReference type="CDD" id="cd22231">
    <property type="entry name" value="RHH_NikR_HicB-like"/>
    <property type="match status" value="1"/>
</dbReference>
<sequence length="78" mass="8704">MQFSQKRLKETTSITINKYLLDKSKELVEKGEFGSVSDVITTALSEFFVSYEAHKKTPAQKPQETDGAPLLTRPVTIG</sequence>
<dbReference type="EMBL" id="JMIY01000005">
    <property type="protein sequence ID" value="KCZ71632.1"/>
    <property type="molecule type" value="Genomic_DNA"/>
</dbReference>